<dbReference type="AlphaFoldDB" id="Q5W6Z5"/>
<proteinExistence type="predicted"/>
<evidence type="ECO:0000313" key="3">
    <source>
        <dbReference type="Proteomes" id="UP000000763"/>
    </source>
</evidence>
<evidence type="ECO:0000313" key="2">
    <source>
        <dbReference type="EMBL" id="AAV43932.1"/>
    </source>
</evidence>
<name>Q5W6Z5_ORYSJ</name>
<evidence type="ECO:0008006" key="4">
    <source>
        <dbReference type="Google" id="ProtNLM"/>
    </source>
</evidence>
<reference evidence="3" key="2">
    <citation type="journal article" date="2008" name="Nucleic Acids Res.">
        <title>The rice annotation project database (RAP-DB): 2008 update.</title>
        <authorList>
            <consortium name="The rice annotation project (RAP)"/>
        </authorList>
    </citation>
    <scope>GENOME REANNOTATION</scope>
    <source>
        <strain evidence="3">cv. Nipponbare</strain>
    </source>
</reference>
<dbReference type="PANTHER" id="PTHR33116">
    <property type="entry name" value="REVERSE TRANSCRIPTASE ZINC-BINDING DOMAIN-CONTAINING PROTEIN-RELATED-RELATED"/>
    <property type="match status" value="1"/>
</dbReference>
<dbReference type="EMBL" id="AC121363">
    <property type="protein sequence ID" value="AAV43932.1"/>
    <property type="molecule type" value="Genomic_DNA"/>
</dbReference>
<reference evidence="3" key="1">
    <citation type="journal article" date="2005" name="Nature">
        <title>The map-based sequence of the rice genome.</title>
        <authorList>
            <consortium name="International rice genome sequencing project (IRGSP)"/>
            <person name="Matsumoto T."/>
            <person name="Wu J."/>
            <person name="Kanamori H."/>
            <person name="Katayose Y."/>
            <person name="Fujisawa M."/>
            <person name="Namiki N."/>
            <person name="Mizuno H."/>
            <person name="Yamamoto K."/>
            <person name="Antonio B.A."/>
            <person name="Baba T."/>
            <person name="Sakata K."/>
            <person name="Nagamura Y."/>
            <person name="Aoki H."/>
            <person name="Arikawa K."/>
            <person name="Arita K."/>
            <person name="Bito T."/>
            <person name="Chiden Y."/>
            <person name="Fujitsuka N."/>
            <person name="Fukunaka R."/>
            <person name="Hamada M."/>
            <person name="Harada C."/>
            <person name="Hayashi A."/>
            <person name="Hijishita S."/>
            <person name="Honda M."/>
            <person name="Hosokawa S."/>
            <person name="Ichikawa Y."/>
            <person name="Idonuma A."/>
            <person name="Iijima M."/>
            <person name="Ikeda M."/>
            <person name="Ikeno M."/>
            <person name="Ito K."/>
            <person name="Ito S."/>
            <person name="Ito T."/>
            <person name="Ito Y."/>
            <person name="Ito Y."/>
            <person name="Iwabuchi A."/>
            <person name="Kamiya K."/>
            <person name="Karasawa W."/>
            <person name="Kurita K."/>
            <person name="Katagiri S."/>
            <person name="Kikuta A."/>
            <person name="Kobayashi H."/>
            <person name="Kobayashi N."/>
            <person name="Machita K."/>
            <person name="Maehara T."/>
            <person name="Masukawa M."/>
            <person name="Mizubayashi T."/>
            <person name="Mukai Y."/>
            <person name="Nagasaki H."/>
            <person name="Nagata Y."/>
            <person name="Naito S."/>
            <person name="Nakashima M."/>
            <person name="Nakama Y."/>
            <person name="Nakamichi Y."/>
            <person name="Nakamura M."/>
            <person name="Meguro A."/>
            <person name="Negishi M."/>
            <person name="Ohta I."/>
            <person name="Ohta T."/>
            <person name="Okamoto M."/>
            <person name="Ono N."/>
            <person name="Saji S."/>
            <person name="Sakaguchi M."/>
            <person name="Sakai K."/>
            <person name="Shibata M."/>
            <person name="Shimokawa T."/>
            <person name="Song J."/>
            <person name="Takazaki Y."/>
            <person name="Terasawa K."/>
            <person name="Tsugane M."/>
            <person name="Tsuji K."/>
            <person name="Ueda S."/>
            <person name="Waki K."/>
            <person name="Yamagata H."/>
            <person name="Yamamoto M."/>
            <person name="Yamamoto S."/>
            <person name="Yamane H."/>
            <person name="Yoshiki S."/>
            <person name="Yoshihara R."/>
            <person name="Yukawa K."/>
            <person name="Zhong H."/>
            <person name="Yano M."/>
            <person name="Yuan Q."/>
            <person name="Ouyang S."/>
            <person name="Liu J."/>
            <person name="Jones K.M."/>
            <person name="Gansberger K."/>
            <person name="Moffat K."/>
            <person name="Hill J."/>
            <person name="Bera J."/>
            <person name="Fadrosh D."/>
            <person name="Jin S."/>
            <person name="Johri S."/>
            <person name="Kim M."/>
            <person name="Overton L."/>
            <person name="Reardon M."/>
            <person name="Tsitrin T."/>
            <person name="Vuong H."/>
            <person name="Weaver B."/>
            <person name="Ciecko A."/>
            <person name="Tallon L."/>
            <person name="Jackson J."/>
            <person name="Pai G."/>
            <person name="Aken S.V."/>
            <person name="Utterback T."/>
            <person name="Reidmuller S."/>
            <person name="Feldblyum T."/>
            <person name="Hsiao J."/>
            <person name="Zismann V."/>
            <person name="Iobst S."/>
            <person name="de Vazeille A.R."/>
            <person name="Buell C.R."/>
            <person name="Ying K."/>
            <person name="Li Y."/>
            <person name="Lu T."/>
            <person name="Huang Y."/>
            <person name="Zhao Q."/>
            <person name="Feng Q."/>
            <person name="Zhang L."/>
            <person name="Zhu J."/>
            <person name="Weng Q."/>
            <person name="Mu J."/>
            <person name="Lu Y."/>
            <person name="Fan D."/>
            <person name="Liu Y."/>
            <person name="Guan J."/>
            <person name="Zhang Y."/>
            <person name="Yu S."/>
            <person name="Liu X."/>
            <person name="Zhang Y."/>
            <person name="Hong G."/>
            <person name="Han B."/>
            <person name="Choisne N."/>
            <person name="Demange N."/>
            <person name="Orjeda G."/>
            <person name="Samain S."/>
            <person name="Cattolico L."/>
            <person name="Pelletier E."/>
            <person name="Couloux A."/>
            <person name="Segurens B."/>
            <person name="Wincker P."/>
            <person name="D'Hont A."/>
            <person name="Scarpelli C."/>
            <person name="Weissenbach J."/>
            <person name="Salanoubat M."/>
            <person name="Quetier F."/>
            <person name="Yu Y."/>
            <person name="Kim H.R."/>
            <person name="Rambo T."/>
            <person name="Currie J."/>
            <person name="Collura K."/>
            <person name="Luo M."/>
            <person name="Yang T."/>
            <person name="Ammiraju J.S.S."/>
            <person name="Engler F."/>
            <person name="Soderlund C."/>
            <person name="Wing R.A."/>
            <person name="Palmer L.E."/>
            <person name="de la Bastide M."/>
            <person name="Spiegel L."/>
            <person name="Nascimento L."/>
            <person name="Zutavern T."/>
            <person name="O'Shaughnessy A."/>
            <person name="Dike S."/>
            <person name="Dedhia N."/>
            <person name="Preston R."/>
            <person name="Balija V."/>
            <person name="McCombie W.R."/>
            <person name="Chow T."/>
            <person name="Chen H."/>
            <person name="Chung M."/>
            <person name="Chen C."/>
            <person name="Shaw J."/>
            <person name="Wu H."/>
            <person name="Hsiao K."/>
            <person name="Chao Y."/>
            <person name="Chu M."/>
            <person name="Cheng C."/>
            <person name="Hour A."/>
            <person name="Lee P."/>
            <person name="Lin S."/>
            <person name="Lin Y."/>
            <person name="Liou J."/>
            <person name="Liu S."/>
            <person name="Hsing Y."/>
            <person name="Raghuvanshi S."/>
            <person name="Mohanty A."/>
            <person name="Bharti A.K."/>
            <person name="Gaur A."/>
            <person name="Gupta V."/>
            <person name="Kumar D."/>
            <person name="Ravi V."/>
            <person name="Vij S."/>
            <person name="Kapur A."/>
            <person name="Khurana P."/>
            <person name="Khurana P."/>
            <person name="Khurana J.P."/>
            <person name="Tyagi A.K."/>
            <person name="Gaikwad K."/>
            <person name="Singh A."/>
            <person name="Dalal V."/>
            <person name="Srivastava S."/>
            <person name="Dixit A."/>
            <person name="Pal A.K."/>
            <person name="Ghazi I.A."/>
            <person name="Yadav M."/>
            <person name="Pandit A."/>
            <person name="Bhargava A."/>
            <person name="Sureshbabu K."/>
            <person name="Batra K."/>
            <person name="Sharma T.R."/>
            <person name="Mohapatra T."/>
            <person name="Singh N.K."/>
            <person name="Messing J."/>
            <person name="Nelson A.B."/>
            <person name="Fuks G."/>
            <person name="Kavchok S."/>
            <person name="Keizer G."/>
            <person name="Linton E."/>
            <person name="Llaca V."/>
            <person name="Song R."/>
            <person name="Tanyolac B."/>
            <person name="Young S."/>
            <person name="Ho-Il K."/>
            <person name="Hahn J.H."/>
            <person name="Sangsakoo G."/>
            <person name="Vanavichit A."/>
            <person name="de Mattos Luiz.A.T."/>
            <person name="Zimmer P.D."/>
            <person name="Malone G."/>
            <person name="Dellagostin O."/>
            <person name="de Oliveira A.C."/>
            <person name="Bevan M."/>
            <person name="Bancroft I."/>
            <person name="Minx P."/>
            <person name="Cordum H."/>
            <person name="Wilson R."/>
            <person name="Cheng Z."/>
            <person name="Jin W."/>
            <person name="Jiang J."/>
            <person name="Leong S.A."/>
            <person name="Iwama H."/>
            <person name="Gojobori T."/>
            <person name="Itoh T."/>
            <person name="Niimura Y."/>
            <person name="Fujii Y."/>
            <person name="Habara T."/>
            <person name="Sakai H."/>
            <person name="Sato Y."/>
            <person name="Wilson G."/>
            <person name="Kumar K."/>
            <person name="McCouch S."/>
            <person name="Juretic N."/>
            <person name="Hoen D."/>
            <person name="Wright S."/>
            <person name="Bruskiewich R."/>
            <person name="Bureau T."/>
            <person name="Miyao A."/>
            <person name="Hirochika H."/>
            <person name="Nishikawa T."/>
            <person name="Kadowaki K."/>
            <person name="Sugiura M."/>
            <person name="Burr B."/>
            <person name="Sasaki T."/>
        </authorList>
    </citation>
    <scope>NUCLEOTIDE SEQUENCE [LARGE SCALE GENOMIC DNA]</scope>
    <source>
        <strain evidence="3">cv. Nipponbare</strain>
    </source>
</reference>
<evidence type="ECO:0000256" key="1">
    <source>
        <dbReference type="SAM" id="MobiDB-lite"/>
    </source>
</evidence>
<gene>
    <name evidence="2" type="ORF">OSJNBa0036C12.1</name>
</gene>
<feature type="region of interest" description="Disordered" evidence="1">
    <location>
        <begin position="30"/>
        <end position="57"/>
    </location>
</feature>
<dbReference type="Proteomes" id="UP000000763">
    <property type="component" value="Chromosome 5"/>
</dbReference>
<dbReference type="PANTHER" id="PTHR33116:SF87">
    <property type="entry name" value="OS01G0158850 PROTEIN"/>
    <property type="match status" value="1"/>
</dbReference>
<organism evidence="2 3">
    <name type="scientific">Oryza sativa subsp. japonica</name>
    <name type="common">Rice</name>
    <dbReference type="NCBI Taxonomy" id="39947"/>
    <lineage>
        <taxon>Eukaryota</taxon>
        <taxon>Viridiplantae</taxon>
        <taxon>Streptophyta</taxon>
        <taxon>Embryophyta</taxon>
        <taxon>Tracheophyta</taxon>
        <taxon>Spermatophyta</taxon>
        <taxon>Magnoliopsida</taxon>
        <taxon>Liliopsida</taxon>
        <taxon>Poales</taxon>
        <taxon>Poaceae</taxon>
        <taxon>BOP clade</taxon>
        <taxon>Oryzoideae</taxon>
        <taxon>Oryzeae</taxon>
        <taxon>Oryzinae</taxon>
        <taxon>Oryza</taxon>
        <taxon>Oryza sativa</taxon>
    </lineage>
</organism>
<protein>
    <recommendedName>
        <fullName evidence="4">Reverse transcriptase domain-containing protein</fullName>
    </recommendedName>
</protein>
<accession>Q5W6Z5</accession>
<sequence length="314" mass="36421">MSYYVDPCTNIPQYPLYPVYGYHPLTVARQPRRQQRQHQPQPSIPCFNDADVDSSRRNRLPDLRHDADLNRSANIRFTVIDDVSINNKTFVMPLSIRRYVTESSEYANKAIDPLQRLLDKATDLGAISKLRGRAVRFRTSMYADDAAIFINPNKENLVFLLTGLKASKGSLEILDKQRRKFLWTDEETLTYGKCKINWTQTRVPTASGGLGILNLEKFARALRLRWLWYEWKWLLDVTLPADTGWTTELIDQLVMIWSATQTVELSEHEEDKITWKLNSHGEYTAASAYNAQEMALHLLANCRYTRRIWMAMAN</sequence>